<evidence type="ECO:0000256" key="1">
    <source>
        <dbReference type="ARBA" id="ARBA00022691"/>
    </source>
</evidence>
<dbReference type="Gene3D" id="2.40.30.70">
    <property type="entry name" value="YaeB-like"/>
    <property type="match status" value="1"/>
</dbReference>
<keyword evidence="1" id="KW-0949">S-adenosyl-L-methionine</keyword>
<dbReference type="InterPro" id="IPR023370">
    <property type="entry name" value="TrmO-like_N"/>
</dbReference>
<dbReference type="GO" id="GO:0032259">
    <property type="term" value="P:methylation"/>
    <property type="evidence" value="ECO:0007669"/>
    <property type="project" value="UniProtKB-KW"/>
</dbReference>
<dbReference type="PROSITE" id="PS51668">
    <property type="entry name" value="TSAA_2"/>
    <property type="match status" value="1"/>
</dbReference>
<comment type="similarity">
    <text evidence="2">Belongs to the tRNA methyltransferase O family.</text>
</comment>
<dbReference type="PANTHER" id="PTHR12818:SF0">
    <property type="entry name" value="TRNA (ADENINE(37)-N6)-METHYLTRANSFERASE"/>
    <property type="match status" value="1"/>
</dbReference>
<dbReference type="InterPro" id="IPR036414">
    <property type="entry name" value="YaeB_N_sf"/>
</dbReference>
<reference evidence="4 5" key="1">
    <citation type="submission" date="2017-02" db="EMBL/GenBank/DDBJ databases">
        <authorList>
            <person name="Peterson S.W."/>
        </authorList>
    </citation>
    <scope>NUCLEOTIDE SEQUENCE [LARGE SCALE GENOMIC DNA]</scope>
    <source>
        <strain evidence="4 5">ATCC 51222</strain>
    </source>
</reference>
<proteinExistence type="inferred from homology"/>
<keyword evidence="4" id="KW-0489">Methyltransferase</keyword>
<gene>
    <name evidence="4" type="ORF">SAMN02745114_00663</name>
</gene>
<dbReference type="Gene3D" id="3.30.2310.10">
    <property type="entry name" value="YaeB-like"/>
    <property type="match status" value="1"/>
</dbReference>
<organism evidence="4 5">
    <name type="scientific">Eubacterium coprostanoligenes</name>
    <dbReference type="NCBI Taxonomy" id="290054"/>
    <lineage>
        <taxon>Bacteria</taxon>
        <taxon>Bacillati</taxon>
        <taxon>Bacillota</taxon>
        <taxon>Clostridia</taxon>
        <taxon>Eubacteriales</taxon>
        <taxon>Eubacteriaceae</taxon>
        <taxon>Eubacterium</taxon>
    </lineage>
</organism>
<dbReference type="GO" id="GO:0008168">
    <property type="term" value="F:methyltransferase activity"/>
    <property type="evidence" value="ECO:0007669"/>
    <property type="project" value="UniProtKB-KW"/>
</dbReference>
<keyword evidence="5" id="KW-1185">Reference proteome</keyword>
<dbReference type="CDD" id="cd09281">
    <property type="entry name" value="UPF0066"/>
    <property type="match status" value="1"/>
</dbReference>
<dbReference type="Pfam" id="PF18389">
    <property type="entry name" value="TrmO_C"/>
    <property type="match status" value="1"/>
</dbReference>
<dbReference type="Proteomes" id="UP000190657">
    <property type="component" value="Unassembled WGS sequence"/>
</dbReference>
<evidence type="ECO:0000313" key="5">
    <source>
        <dbReference type="Proteomes" id="UP000190657"/>
    </source>
</evidence>
<dbReference type="NCBIfam" id="TIGR00104">
    <property type="entry name" value="tRNA_TsaA"/>
    <property type="match status" value="1"/>
</dbReference>
<dbReference type="Pfam" id="PF01980">
    <property type="entry name" value="TrmO_N"/>
    <property type="match status" value="1"/>
</dbReference>
<evidence type="ECO:0000313" key="4">
    <source>
        <dbReference type="EMBL" id="SJZ46950.1"/>
    </source>
</evidence>
<evidence type="ECO:0000259" key="3">
    <source>
        <dbReference type="PROSITE" id="PS51668"/>
    </source>
</evidence>
<sequence length="225" mass="25146">MDIKPIAKIINDYDSKFAVPRQSGLVNDIKSTIVFEKEYADESAFKRIEEFSHLWLIWGFSLNSHPSNSLTVRPPRLGGNEKVGVFATRSPFRPNPLGLSSVKLEAVEKDESGKIILIVSGADLVSGTPIYDIKPYITFSDCHPDAISGFAEEKNGAKLNVEIDDELLHNIEADKQHTLKKILADDPRPAYHEDGRQYGFRFAGKEIKFKVNNNILTVTEISDGK</sequence>
<dbReference type="InterPro" id="IPR036413">
    <property type="entry name" value="YaeB-like_sf"/>
</dbReference>
<dbReference type="PANTHER" id="PTHR12818">
    <property type="entry name" value="TRNA (ADENINE(37)-N6)-METHYLTRANSFERASE"/>
    <property type="match status" value="1"/>
</dbReference>
<dbReference type="STRING" id="290054.SAMN02745114_00663"/>
<accession>A0A1T4KX56</accession>
<name>A0A1T4KX56_9FIRM</name>
<feature type="domain" description="TsaA-like" evidence="3">
    <location>
        <begin position="3"/>
        <end position="145"/>
    </location>
</feature>
<dbReference type="AlphaFoldDB" id="A0A1T4KX56"/>
<dbReference type="EMBL" id="FUWW01000005">
    <property type="protein sequence ID" value="SJZ46950.1"/>
    <property type="molecule type" value="Genomic_DNA"/>
</dbReference>
<dbReference type="InterPro" id="IPR023368">
    <property type="entry name" value="UPF0066_cons_site"/>
</dbReference>
<evidence type="ECO:0000256" key="2">
    <source>
        <dbReference type="ARBA" id="ARBA00033753"/>
    </source>
</evidence>
<dbReference type="RefSeq" id="WP_242941733.1">
    <property type="nucleotide sequence ID" value="NZ_FUWW01000005.1"/>
</dbReference>
<protein>
    <submittedName>
        <fullName evidence="4">tRNA-Thr(GGU) m(6)t(6)A37 methyltransferase TsaA</fullName>
    </submittedName>
</protein>
<dbReference type="PROSITE" id="PS01318">
    <property type="entry name" value="TSAA_1"/>
    <property type="match status" value="1"/>
</dbReference>
<dbReference type="InterPro" id="IPR040372">
    <property type="entry name" value="YaeB-like"/>
</dbReference>
<keyword evidence="4" id="KW-0808">Transferase</keyword>
<dbReference type="InterPro" id="IPR041369">
    <property type="entry name" value="TrmO_C"/>
</dbReference>
<dbReference type="SUPFAM" id="SSF118196">
    <property type="entry name" value="YaeB-like"/>
    <property type="match status" value="1"/>
</dbReference>